<organism evidence="2 3">
    <name type="scientific">Mucilaginibacter yixingensis</name>
    <dbReference type="NCBI Taxonomy" id="1295612"/>
    <lineage>
        <taxon>Bacteria</taxon>
        <taxon>Pseudomonadati</taxon>
        <taxon>Bacteroidota</taxon>
        <taxon>Sphingobacteriia</taxon>
        <taxon>Sphingobacteriales</taxon>
        <taxon>Sphingobacteriaceae</taxon>
        <taxon>Mucilaginibacter</taxon>
    </lineage>
</organism>
<feature type="chain" id="PRO_5015543066" description="SH3 domain-containing protein" evidence="1">
    <location>
        <begin position="20"/>
        <end position="249"/>
    </location>
</feature>
<dbReference type="OrthoDB" id="7054664at2"/>
<name>A0A2T5J6M7_9SPHI</name>
<reference evidence="2 3" key="1">
    <citation type="submission" date="2018-04" db="EMBL/GenBank/DDBJ databases">
        <title>Genomic Encyclopedia of Archaeal and Bacterial Type Strains, Phase II (KMG-II): from individual species to whole genera.</title>
        <authorList>
            <person name="Goeker M."/>
        </authorList>
    </citation>
    <scope>NUCLEOTIDE SEQUENCE [LARGE SCALE GENOMIC DNA]</scope>
    <source>
        <strain evidence="2 3">DSM 26809</strain>
    </source>
</reference>
<dbReference type="Proteomes" id="UP000244168">
    <property type="component" value="Unassembled WGS sequence"/>
</dbReference>
<evidence type="ECO:0000313" key="2">
    <source>
        <dbReference type="EMBL" id="PTQ94794.1"/>
    </source>
</evidence>
<accession>A0A2T5J6M7</accession>
<evidence type="ECO:0008006" key="4">
    <source>
        <dbReference type="Google" id="ProtNLM"/>
    </source>
</evidence>
<evidence type="ECO:0000313" key="3">
    <source>
        <dbReference type="Proteomes" id="UP000244168"/>
    </source>
</evidence>
<proteinExistence type="predicted"/>
<dbReference type="RefSeq" id="WP_107829446.1">
    <property type="nucleotide sequence ID" value="NZ_CP160205.1"/>
</dbReference>
<protein>
    <recommendedName>
        <fullName evidence="4">SH3 domain-containing protein</fullName>
    </recommendedName>
</protein>
<sequence length="249" mass="27885">MKYLFTLFLIAIVSQGVFAQAFYVVNDPDGYVNVRADRSPTSKVKGRINRGEVVLLGDVKPQDAWWPVYTPSLTTVYDTGKVGSVPREGFVLLGYVYKNRLISIEHLPSAGRLKLQGKLPAQHLIIQNDRVRLSLTTQIFNRKAHHVLIQHGSVDKIDGKQPYGIDGELPHTEIKGMELLIDGIPVSIPRDDFNDLFEPRLESLNVYIDKRGCIYICMPNNSDGAGSYGVVWVVKDSKVIARYLDNSEA</sequence>
<gene>
    <name evidence="2" type="ORF">C8P68_1064</name>
</gene>
<keyword evidence="1" id="KW-0732">Signal</keyword>
<comment type="caution">
    <text evidence="2">The sequence shown here is derived from an EMBL/GenBank/DDBJ whole genome shotgun (WGS) entry which is preliminary data.</text>
</comment>
<keyword evidence="3" id="KW-1185">Reference proteome</keyword>
<feature type="signal peptide" evidence="1">
    <location>
        <begin position="1"/>
        <end position="19"/>
    </location>
</feature>
<dbReference type="EMBL" id="QAOQ01000006">
    <property type="protein sequence ID" value="PTQ94794.1"/>
    <property type="molecule type" value="Genomic_DNA"/>
</dbReference>
<dbReference type="AlphaFoldDB" id="A0A2T5J6M7"/>
<evidence type="ECO:0000256" key="1">
    <source>
        <dbReference type="SAM" id="SignalP"/>
    </source>
</evidence>